<evidence type="ECO:0000256" key="1">
    <source>
        <dbReference type="SAM" id="Phobius"/>
    </source>
</evidence>
<name>A0A3M7P0Q7_BRAPC</name>
<evidence type="ECO:0000313" key="2">
    <source>
        <dbReference type="EMBL" id="RMZ92785.1"/>
    </source>
</evidence>
<dbReference type="EMBL" id="REGN01014312">
    <property type="protein sequence ID" value="RMZ92785.1"/>
    <property type="molecule type" value="Genomic_DNA"/>
</dbReference>
<dbReference type="AlphaFoldDB" id="A0A3M7P0Q7"/>
<feature type="transmembrane region" description="Helical" evidence="1">
    <location>
        <begin position="25"/>
        <end position="42"/>
    </location>
</feature>
<keyword evidence="1" id="KW-0472">Membrane</keyword>
<gene>
    <name evidence="2" type="ORF">BpHYR1_029528</name>
</gene>
<proteinExistence type="predicted"/>
<comment type="caution">
    <text evidence="2">The sequence shown here is derived from an EMBL/GenBank/DDBJ whole genome shotgun (WGS) entry which is preliminary data.</text>
</comment>
<keyword evidence="1" id="KW-1133">Transmembrane helix</keyword>
<feature type="transmembrane region" description="Helical" evidence="1">
    <location>
        <begin position="54"/>
        <end position="73"/>
    </location>
</feature>
<sequence length="176" mass="20906">MIHILLCIFIHYVIRYSNFAINLKILYLSLFFSEFFGLYHLLRSLLATQTMRNNWIFLCFFSNIIFKNLVSFMTNRIEIISSVLFVLFDNYYLFGLKTQIKISFFVVKTIIIVYAFRVVTIGKLLDYMAFSKTKGPNEHFMTIESQWAPRFIIEMNRIKSLDMTMTVSHVLLLVFV</sequence>
<evidence type="ECO:0000313" key="3">
    <source>
        <dbReference type="Proteomes" id="UP000276133"/>
    </source>
</evidence>
<feature type="transmembrane region" description="Helical" evidence="1">
    <location>
        <begin position="79"/>
        <end position="95"/>
    </location>
</feature>
<keyword evidence="3" id="KW-1185">Reference proteome</keyword>
<organism evidence="2 3">
    <name type="scientific">Brachionus plicatilis</name>
    <name type="common">Marine rotifer</name>
    <name type="synonym">Brachionus muelleri</name>
    <dbReference type="NCBI Taxonomy" id="10195"/>
    <lineage>
        <taxon>Eukaryota</taxon>
        <taxon>Metazoa</taxon>
        <taxon>Spiralia</taxon>
        <taxon>Gnathifera</taxon>
        <taxon>Rotifera</taxon>
        <taxon>Eurotatoria</taxon>
        <taxon>Monogononta</taxon>
        <taxon>Pseudotrocha</taxon>
        <taxon>Ploima</taxon>
        <taxon>Brachionidae</taxon>
        <taxon>Brachionus</taxon>
    </lineage>
</organism>
<keyword evidence="1" id="KW-0812">Transmembrane</keyword>
<feature type="transmembrane region" description="Helical" evidence="1">
    <location>
        <begin position="102"/>
        <end position="125"/>
    </location>
</feature>
<reference evidence="2 3" key="1">
    <citation type="journal article" date="2018" name="Sci. Rep.">
        <title>Genomic signatures of local adaptation to the degree of environmental predictability in rotifers.</title>
        <authorList>
            <person name="Franch-Gras L."/>
            <person name="Hahn C."/>
            <person name="Garcia-Roger E.M."/>
            <person name="Carmona M.J."/>
            <person name="Serra M."/>
            <person name="Gomez A."/>
        </authorList>
    </citation>
    <scope>NUCLEOTIDE SEQUENCE [LARGE SCALE GENOMIC DNA]</scope>
    <source>
        <strain evidence="2">HYR1</strain>
    </source>
</reference>
<protein>
    <submittedName>
        <fullName evidence="2">Uncharacterized protein</fullName>
    </submittedName>
</protein>
<accession>A0A3M7P0Q7</accession>
<dbReference type="Proteomes" id="UP000276133">
    <property type="component" value="Unassembled WGS sequence"/>
</dbReference>